<proteinExistence type="predicted"/>
<keyword evidence="3" id="KW-0812">Transmembrane</keyword>
<feature type="coiled-coil region" evidence="1">
    <location>
        <begin position="818"/>
        <end position="882"/>
    </location>
</feature>
<feature type="transmembrane region" description="Helical" evidence="3">
    <location>
        <begin position="78"/>
        <end position="102"/>
    </location>
</feature>
<keyword evidence="1" id="KW-0175">Coiled coil</keyword>
<feature type="compositionally biased region" description="Basic and acidic residues" evidence="2">
    <location>
        <begin position="25"/>
        <end position="34"/>
    </location>
</feature>
<evidence type="ECO:0000256" key="1">
    <source>
        <dbReference type="SAM" id="Coils"/>
    </source>
</evidence>
<feature type="compositionally biased region" description="Basic and acidic residues" evidence="2">
    <location>
        <begin position="1"/>
        <end position="10"/>
    </location>
</feature>
<keyword evidence="3" id="KW-0472">Membrane</keyword>
<feature type="transmembrane region" description="Helical" evidence="3">
    <location>
        <begin position="133"/>
        <end position="154"/>
    </location>
</feature>
<reference evidence="4" key="1">
    <citation type="submission" date="2019-02" db="EMBL/GenBank/DDBJ databases">
        <authorList>
            <person name="Gruber-Vodicka R. H."/>
            <person name="Seah K. B. B."/>
        </authorList>
    </citation>
    <scope>NUCLEOTIDE SEQUENCE</scope>
    <source>
        <strain evidence="4">BECK_BZ197</strain>
    </source>
</reference>
<protein>
    <submittedName>
        <fullName evidence="4">Uncharacterized protein</fullName>
    </submittedName>
</protein>
<dbReference type="AlphaFoldDB" id="A0A450XQX1"/>
<dbReference type="EMBL" id="CAADFO010000090">
    <property type="protein sequence ID" value="VFK31681.1"/>
    <property type="molecule type" value="Genomic_DNA"/>
</dbReference>
<evidence type="ECO:0000256" key="2">
    <source>
        <dbReference type="SAM" id="MobiDB-lite"/>
    </source>
</evidence>
<sequence length="961" mass="109019">MTEKTRHETDNPATGFDDTTDGIEEQEKKTRDSFHSSPSPASSPTPDAKSTDEKNAERKPARGRWWNRLWNWLKNRALLDLFFAVLLILSWALSSVGFYVLFSAWSIEAPFGIDALIEQIKQSWRGPGIGAKIAISGKLVLAMFFAALGSFLVWAMSRSTARIDLGPGRRLLSAMLLLVGLFISGMSGFVVIWSYNNHDQLRQDYQEGVEHRFNIAVERVKDHYAPLFDKEKQKILQGQNRQNQIASLSQEQGGFEEEIETHTNDFEKFSKFLRAIRGNFYNRTWVQGQVDKIYEKDRNPMLSHLLGETGAAWGFGPETTRFAGAMVEEWARDLYRLCKNLSLTTQKLEQALGTNNPASRLCVPTEQKLEKEFDSKGLINGKPNHVWLNGAFVNDLEDKFIGPLLKDTKNRLSRFSDSVKLGKQSKSGDSSDKSKWVNFDTMFESRIAPIRTHVEQDPPDFPAAFQALQRLSAELSDQLSEEGGAAYPVSAPTPQRLHTVVRERFFAMWFGSAYYVPGRYLNEQHLGPDSSGSTQSDSKTLSRAIEAVNEMTHFSREGFVTVLEDQLQTRLPPYLRVQLLGVADCGRECGRRIAALRENNQDLAGNLETLGPKYLATASAGDIEGKLVIEMGVDLDDRERDLLQGFIHERTAKLNNEWFAYGLASLADLLAIALGIFAVLSARGPARWHKRLLAWVPGTKADYQRKREQDREKRERDLQQQWERVQRFSRAYFMERVEGFDRKKQERWEEMLKMGEGGIDTQADASIDQDLILMATGIPGVEMESMTNAAINLGKVYQGIAEDSGNMRKAFRDEVDTLHKTMIEIEAIREQYLNHKEEMKLMVSNLAAARTQAELEATLTKMSGLKQRSEEAQTEVRRYVDQSLNSFRSLLTNIEHFDQTDFYQRLSQKERDTYRAFAAELRKNASGLSNLVDEYLSASASGSFRDKNKGEEPNEESNTNV</sequence>
<gene>
    <name evidence="4" type="ORF">BECKMB1821G_GA0114241_10901</name>
</gene>
<organism evidence="4">
    <name type="scientific">Candidatus Kentrum sp. MB</name>
    <dbReference type="NCBI Taxonomy" id="2138164"/>
    <lineage>
        <taxon>Bacteria</taxon>
        <taxon>Pseudomonadati</taxon>
        <taxon>Pseudomonadota</taxon>
        <taxon>Gammaproteobacteria</taxon>
        <taxon>Candidatus Kentrum</taxon>
    </lineage>
</organism>
<feature type="transmembrane region" description="Helical" evidence="3">
    <location>
        <begin position="175"/>
        <end position="195"/>
    </location>
</feature>
<feature type="region of interest" description="Disordered" evidence="2">
    <location>
        <begin position="942"/>
        <end position="961"/>
    </location>
</feature>
<keyword evidence="3" id="KW-1133">Transmembrane helix</keyword>
<name>A0A450XQX1_9GAMM</name>
<feature type="compositionally biased region" description="Basic and acidic residues" evidence="2">
    <location>
        <begin position="49"/>
        <end position="58"/>
    </location>
</feature>
<feature type="region of interest" description="Disordered" evidence="2">
    <location>
        <begin position="1"/>
        <end position="58"/>
    </location>
</feature>
<feature type="compositionally biased region" description="Low complexity" evidence="2">
    <location>
        <begin position="36"/>
        <end position="48"/>
    </location>
</feature>
<evidence type="ECO:0000256" key="3">
    <source>
        <dbReference type="SAM" id="Phobius"/>
    </source>
</evidence>
<evidence type="ECO:0000313" key="4">
    <source>
        <dbReference type="EMBL" id="VFK31681.1"/>
    </source>
</evidence>
<accession>A0A450XQX1</accession>